<protein>
    <submittedName>
        <fullName evidence="2">Glycerophosphodiester phosphodiesterase</fullName>
    </submittedName>
</protein>
<dbReference type="GO" id="GO:0008081">
    <property type="term" value="F:phosphoric diester hydrolase activity"/>
    <property type="evidence" value="ECO:0007669"/>
    <property type="project" value="InterPro"/>
</dbReference>
<accession>A0A4Y8JYA1</accession>
<dbReference type="AlphaFoldDB" id="A0A4Y8JYA1"/>
<reference evidence="2 3" key="1">
    <citation type="submission" date="2019-03" db="EMBL/GenBank/DDBJ databases">
        <title>Genomics of glacier-inhabiting Cryobacterium strains.</title>
        <authorList>
            <person name="Liu Q."/>
            <person name="Xin Y.-H."/>
        </authorList>
    </citation>
    <scope>NUCLEOTIDE SEQUENCE [LARGE SCALE GENOMIC DNA]</scope>
    <source>
        <strain evidence="2 3">TMT1-51</strain>
    </source>
</reference>
<dbReference type="InterPro" id="IPR017946">
    <property type="entry name" value="PLC-like_Pdiesterase_TIM-brl"/>
</dbReference>
<dbReference type="PANTHER" id="PTHR43805">
    <property type="entry name" value="GLYCEROPHOSPHORYL DIESTER PHOSPHODIESTERASE"/>
    <property type="match status" value="1"/>
</dbReference>
<dbReference type="Gene3D" id="3.20.20.190">
    <property type="entry name" value="Phosphatidylinositol (PI) phosphodiesterase"/>
    <property type="match status" value="1"/>
</dbReference>
<dbReference type="PANTHER" id="PTHR43805:SF1">
    <property type="entry name" value="GP-PDE DOMAIN-CONTAINING PROTEIN"/>
    <property type="match status" value="1"/>
</dbReference>
<proteinExistence type="predicted"/>
<feature type="domain" description="GP-PDE" evidence="1">
    <location>
        <begin position="8"/>
        <end position="243"/>
    </location>
</feature>
<dbReference type="OrthoDB" id="5241788at2"/>
<comment type="caution">
    <text evidence="2">The sequence shown here is derived from an EMBL/GenBank/DDBJ whole genome shotgun (WGS) entry which is preliminary data.</text>
</comment>
<dbReference type="InterPro" id="IPR030395">
    <property type="entry name" value="GP_PDE_dom"/>
</dbReference>
<sequence>MFLEGVRPRVFAHRGLSLGAPENTLLAFRHALEAGASHLETDVHASADGIAVLSHDADCDVAGTRIRVDRLSMAELRRVGLGTGQTFASLREGLDAFPDARFNIDVKSAAAAEATAVAVRDARAIDRVLITSFSEARRRTAVGLLPGVATSASAPVIIRTVLAAGLGTAAPVRRSLTGFAAVQVPESVRFLRILTPRFIRAIHAAGVEVHVWTVNDPDDMTRLLDWGVDGLVTDRCDLAVKVIAART</sequence>
<dbReference type="Pfam" id="PF03009">
    <property type="entry name" value="GDPD"/>
    <property type="match status" value="1"/>
</dbReference>
<evidence type="ECO:0000313" key="2">
    <source>
        <dbReference type="EMBL" id="TFD33303.1"/>
    </source>
</evidence>
<dbReference type="EMBL" id="SOHA01000005">
    <property type="protein sequence ID" value="TFD33303.1"/>
    <property type="molecule type" value="Genomic_DNA"/>
</dbReference>
<organism evidence="2 3">
    <name type="scientific">Cryobacterium cryoconiti</name>
    <dbReference type="NCBI Taxonomy" id="1259239"/>
    <lineage>
        <taxon>Bacteria</taxon>
        <taxon>Bacillati</taxon>
        <taxon>Actinomycetota</taxon>
        <taxon>Actinomycetes</taxon>
        <taxon>Micrococcales</taxon>
        <taxon>Microbacteriaceae</taxon>
        <taxon>Cryobacterium</taxon>
    </lineage>
</organism>
<dbReference type="Proteomes" id="UP000297472">
    <property type="component" value="Unassembled WGS sequence"/>
</dbReference>
<gene>
    <name evidence="2" type="ORF">E3T49_03200</name>
</gene>
<dbReference type="PROSITE" id="PS51704">
    <property type="entry name" value="GP_PDE"/>
    <property type="match status" value="1"/>
</dbReference>
<evidence type="ECO:0000313" key="3">
    <source>
        <dbReference type="Proteomes" id="UP000297472"/>
    </source>
</evidence>
<name>A0A4Y8JYA1_9MICO</name>
<keyword evidence="3" id="KW-1185">Reference proteome</keyword>
<evidence type="ECO:0000259" key="1">
    <source>
        <dbReference type="PROSITE" id="PS51704"/>
    </source>
</evidence>
<dbReference type="SUPFAM" id="SSF51695">
    <property type="entry name" value="PLC-like phosphodiesterases"/>
    <property type="match status" value="1"/>
</dbReference>
<dbReference type="GO" id="GO:0006629">
    <property type="term" value="P:lipid metabolic process"/>
    <property type="evidence" value="ECO:0007669"/>
    <property type="project" value="InterPro"/>
</dbReference>